<accession>A0ACD5W5A5</accession>
<dbReference type="Proteomes" id="UP001732700">
    <property type="component" value="Chromosome 3D"/>
</dbReference>
<evidence type="ECO:0000313" key="1">
    <source>
        <dbReference type="EnsemblPlants" id="AVESA.00010b.r2.3DG0571970.1.CDS"/>
    </source>
</evidence>
<dbReference type="EnsemblPlants" id="AVESA.00010b.r2.3DG0571970.1">
    <property type="protein sequence ID" value="AVESA.00010b.r2.3DG0571970.1.CDS"/>
    <property type="gene ID" value="AVESA.00010b.r2.3DG0571970"/>
</dbReference>
<sequence length="297" mass="33156">MASTGGSDGAPKGEPFSSSSRSSSSFTSRDSSSTVGSNVSTEPTSLTIQVLQEITDNFSEEKALGQGAYGKVYKGVHANGEEIAVKLLHNNMSSTNDEKFQHEFDNLMMLNHPNIVRLVGYCYETQRQHTDYQGRIVFGETTYRALCFEYMHKGSLQRHLSNESHGLDWKTRYKIIKGTCEGLKYLHEGLKKPIYHLDLKPDNILLNDDMVPKLADFGLSKLCGAEQTRVTEQALGTFGYMPPEYLFHRLVSNKVDIFSLGVVITKIIAGPEGPKRIAETSNQEFLDQVKNCKLFTP</sequence>
<reference evidence="1" key="1">
    <citation type="submission" date="2021-05" db="EMBL/GenBank/DDBJ databases">
        <authorList>
            <person name="Scholz U."/>
            <person name="Mascher M."/>
            <person name="Fiebig A."/>
        </authorList>
    </citation>
    <scope>NUCLEOTIDE SEQUENCE [LARGE SCALE GENOMIC DNA]</scope>
</reference>
<name>A0ACD5W5A5_AVESA</name>
<evidence type="ECO:0000313" key="2">
    <source>
        <dbReference type="Proteomes" id="UP001732700"/>
    </source>
</evidence>
<organism evidence="1 2">
    <name type="scientific">Avena sativa</name>
    <name type="common">Oat</name>
    <dbReference type="NCBI Taxonomy" id="4498"/>
    <lineage>
        <taxon>Eukaryota</taxon>
        <taxon>Viridiplantae</taxon>
        <taxon>Streptophyta</taxon>
        <taxon>Embryophyta</taxon>
        <taxon>Tracheophyta</taxon>
        <taxon>Spermatophyta</taxon>
        <taxon>Magnoliopsida</taxon>
        <taxon>Liliopsida</taxon>
        <taxon>Poales</taxon>
        <taxon>Poaceae</taxon>
        <taxon>BOP clade</taxon>
        <taxon>Pooideae</taxon>
        <taxon>Poodae</taxon>
        <taxon>Poeae</taxon>
        <taxon>Poeae Chloroplast Group 1 (Aveneae type)</taxon>
        <taxon>Aveninae</taxon>
        <taxon>Avena</taxon>
    </lineage>
</organism>
<proteinExistence type="predicted"/>
<keyword evidence="2" id="KW-1185">Reference proteome</keyword>
<reference evidence="1" key="2">
    <citation type="submission" date="2025-09" db="UniProtKB">
        <authorList>
            <consortium name="EnsemblPlants"/>
        </authorList>
    </citation>
    <scope>IDENTIFICATION</scope>
</reference>
<protein>
    <submittedName>
        <fullName evidence="1">Uncharacterized protein</fullName>
    </submittedName>
</protein>